<dbReference type="GO" id="GO:0016829">
    <property type="term" value="F:lyase activity"/>
    <property type="evidence" value="ECO:0007669"/>
    <property type="project" value="UniProtKB-KW"/>
</dbReference>
<dbReference type="GO" id="GO:0019700">
    <property type="term" value="P:organic phosphonate catabolic process"/>
    <property type="evidence" value="ECO:0007669"/>
    <property type="project" value="InterPro"/>
</dbReference>
<sequence length="301" mass="34724">MIENTKYTNKYNFAFIDEATKKEIRRKLLKAVAIPGHQVPYSSPEMPISRGWGTGGLHITLAVIGREDVFKIIDQGSDASVNACNLREFVNRMTGCKTTFDTTEATLIQTRHRITEEELTEKQIIVFQVPLPEPLRMVERYEYKTLQMHAEADYAKMYVSLYESYVRHGAIMEGAGYPVMVNGRYVMSPSPIPRWDIPNLNQAKTLFLFGAGREKRLYAVPPYTDVEPLEFEDVNFEIEDFSNSGCYKTGYKKAFLDEIYADDGGRKFVISDSNFLDKKMERQETRQYSNKYIDQLQAYDL</sequence>
<dbReference type="RefSeq" id="WP_109607943.1">
    <property type="nucleotide sequence ID" value="NZ_QGHA01000003.1"/>
</dbReference>
<dbReference type="SFLD" id="SFLDS00033">
    <property type="entry name" value="Radical_SAM_Phosphonate_Metabo"/>
    <property type="match status" value="1"/>
</dbReference>
<protein>
    <submittedName>
        <fullName evidence="1">Alpha-D-ribose 1-methylphosphonate 5-phosphate C-P lyase</fullName>
    </submittedName>
</protein>
<name>A0A316HJK1_9SPHI</name>
<dbReference type="Proteomes" id="UP000245678">
    <property type="component" value="Unassembled WGS sequence"/>
</dbReference>
<reference evidence="1 2" key="1">
    <citation type="submission" date="2018-05" db="EMBL/GenBank/DDBJ databases">
        <title>Genomic Encyclopedia of Archaeal and Bacterial Type Strains, Phase II (KMG-II): from individual species to whole genera.</title>
        <authorList>
            <person name="Goeker M."/>
        </authorList>
    </citation>
    <scope>NUCLEOTIDE SEQUENCE [LARGE SCALE GENOMIC DNA]</scope>
    <source>
        <strain evidence="1 2">DSM 19975</strain>
    </source>
</reference>
<dbReference type="EMBL" id="QGHA01000003">
    <property type="protein sequence ID" value="PWK78405.1"/>
    <property type="molecule type" value="Genomic_DNA"/>
</dbReference>
<evidence type="ECO:0000313" key="1">
    <source>
        <dbReference type="EMBL" id="PWK78405.1"/>
    </source>
</evidence>
<proteinExistence type="predicted"/>
<organism evidence="1 2">
    <name type="scientific">Mucilaginibacter oryzae</name>
    <dbReference type="NCBI Taxonomy" id="468058"/>
    <lineage>
        <taxon>Bacteria</taxon>
        <taxon>Pseudomonadati</taxon>
        <taxon>Bacteroidota</taxon>
        <taxon>Sphingobacteriia</taxon>
        <taxon>Sphingobacteriales</taxon>
        <taxon>Sphingobacteriaceae</taxon>
        <taxon>Mucilaginibacter</taxon>
    </lineage>
</organism>
<dbReference type="GO" id="GO:0051539">
    <property type="term" value="F:4 iron, 4 sulfur cluster binding"/>
    <property type="evidence" value="ECO:0007669"/>
    <property type="project" value="InterPro"/>
</dbReference>
<keyword evidence="1" id="KW-0456">Lyase</keyword>
<accession>A0A316HJK1</accession>
<keyword evidence="2" id="KW-1185">Reference proteome</keyword>
<dbReference type="Pfam" id="PF06007">
    <property type="entry name" value="PhnJ"/>
    <property type="match status" value="1"/>
</dbReference>
<dbReference type="PIRSF" id="PIRSF011468">
    <property type="entry name" value="PhnJ"/>
    <property type="match status" value="1"/>
</dbReference>
<comment type="caution">
    <text evidence="1">The sequence shown here is derived from an EMBL/GenBank/DDBJ whole genome shotgun (WGS) entry which is preliminary data.</text>
</comment>
<dbReference type="InterPro" id="IPR010306">
    <property type="entry name" value="PhnJ"/>
</dbReference>
<dbReference type="AlphaFoldDB" id="A0A316HJK1"/>
<gene>
    <name evidence="1" type="ORF">LX99_02249</name>
</gene>
<evidence type="ECO:0000313" key="2">
    <source>
        <dbReference type="Proteomes" id="UP000245678"/>
    </source>
</evidence>